<dbReference type="InterPro" id="IPR019451">
    <property type="entry name" value="Rtp1_C1"/>
</dbReference>
<dbReference type="AlphaFoldDB" id="A0A2B7WJ37"/>
<evidence type="ECO:0000313" key="6">
    <source>
        <dbReference type="Proteomes" id="UP000223968"/>
    </source>
</evidence>
<evidence type="ECO:0008006" key="7">
    <source>
        <dbReference type="Google" id="ProtNLM"/>
    </source>
</evidence>
<evidence type="ECO:0000256" key="1">
    <source>
        <dbReference type="ARBA" id="ARBA00005724"/>
    </source>
</evidence>
<dbReference type="STRING" id="1447875.A0A2B7WJ37"/>
<feature type="region of interest" description="Disordered" evidence="2">
    <location>
        <begin position="1124"/>
        <end position="1145"/>
    </location>
</feature>
<feature type="compositionally biased region" description="Basic and acidic residues" evidence="2">
    <location>
        <begin position="885"/>
        <end position="900"/>
    </location>
</feature>
<dbReference type="InterPro" id="IPR039600">
    <property type="entry name" value="TANGO6/Rtp1"/>
</dbReference>
<proteinExistence type="inferred from homology"/>
<dbReference type="GO" id="GO:0009306">
    <property type="term" value="P:protein secretion"/>
    <property type="evidence" value="ECO:0007669"/>
    <property type="project" value="TreeGrafter"/>
</dbReference>
<accession>A0A2B7WJ37</accession>
<feature type="domain" description="RNA polymerase II assembly factor Rtp1 C-terminal" evidence="3">
    <location>
        <begin position="1056"/>
        <end position="1089"/>
    </location>
</feature>
<dbReference type="InterPro" id="IPR016024">
    <property type="entry name" value="ARM-type_fold"/>
</dbReference>
<dbReference type="PANTHER" id="PTHR20959">
    <property type="entry name" value="TRANSPORT AND GOLGI ORGANIZATION PROTEIN 6 FAMILY MEMBER"/>
    <property type="match status" value="1"/>
</dbReference>
<dbReference type="Pfam" id="PF10304">
    <property type="entry name" value="RTP1_C2"/>
    <property type="match status" value="1"/>
</dbReference>
<feature type="domain" description="RNA polymerase II assembly factor Rtp1 C-terminal" evidence="4">
    <location>
        <begin position="742"/>
        <end position="856"/>
    </location>
</feature>
<comment type="caution">
    <text evidence="5">The sequence shown here is derived from an EMBL/GenBank/DDBJ whole genome shotgun (WGS) entry which is preliminary data.</text>
</comment>
<feature type="region of interest" description="Disordered" evidence="2">
    <location>
        <begin position="872"/>
        <end position="906"/>
    </location>
</feature>
<gene>
    <name evidence="5" type="ORF">AJ79_09549</name>
</gene>
<comment type="similarity">
    <text evidence="1">Belongs to the Tango6 family.</text>
</comment>
<evidence type="ECO:0000313" key="5">
    <source>
        <dbReference type="EMBL" id="PGG96531.1"/>
    </source>
</evidence>
<dbReference type="PANTHER" id="PTHR20959:SF1">
    <property type="entry name" value="TRANSPORT AND GOLGI ORGANIZATION PROTEIN 6 HOMOLOG"/>
    <property type="match status" value="1"/>
</dbReference>
<keyword evidence="6" id="KW-1185">Reference proteome</keyword>
<name>A0A2B7WJ37_9EURO</name>
<evidence type="ECO:0000256" key="2">
    <source>
        <dbReference type="SAM" id="MobiDB-lite"/>
    </source>
</evidence>
<sequence length="1145" mass="126157">MGSSAQLIKAFDDAYEFLNPEIQKFRGDSLVQILSRKLSLQCQEQDQARLRVIGRAIELLASIHNAFAVSIPEAEIHDTERNEMNEDPVLEDTKRRRVIHGLLDLLSLEGIYPSLSQGVGIPLEQRVMSVLPTGVVAKQTEPTSEDKPRDEGLLHIIMDALRPIICDKRTGIQSIILGRILADVLCATAELAYQSQYLSQKKISTYTNLFQAVIDETPTPSLLPLLSSLIQKSSAPWFKTKISAQLSKIPLRKDGVFQTITFIASQFAPALGTNTETLSSGGPPITVEAIMQTSRLLSSVPQEVSADDYFCNIAPKLLSLLDGDEPDLRKTASYVIGSGILGKRAYGAPGAIGYKIFVKPIFDSLHGNMTNEVALWLRRFSLDDSALPEDALGDFEGEILIDEPKLFLSLTRLSALVLLHPNPGLLKRLVQPILLPLWGLKFYAKEHQKTLWHGKVFLLLQTFFSVSTGISKYEKLADNILWDGGCTWAYGPGQEGGISIRKRTDSRGSDLNPTRLMEKLNARVDGALELLSSDPQKEELAGDIFLHVGRQWLLGPSGEHNKKKQPERLQANDDLQSTLQKLVSAKFTEKLLNKFKDTLSRHPENILGIIEHLIHSEAALMERQKEEQLKIPSFRSLGNIVDDDDEPHARNTSEQSESLSAAFSLLSTILTSPDFSLSETLAPVIQRIKAQLDALLPNLPSPLVQPATTASMLLEITLTSSLSSEEKSETTTLRISGLELHRQALQHLSSPLPPIQAEGLSLLSRLITESSPVLDIPATLALLLSLITNTDSESSSNDEFIYLNVIKVIGVLASKHPRTVVKTLAERYADRSEQYNLDQRLIIGEALLRTVQELGSALVQDTARILGETMTTVAGRRGRKPSAKRVREELASNRPDKEPGESEEDALDREAANLMQQIDVAMDPEEPEDSARTAYSASIIDAWAAGAVSDLEPDDLRVRASAMSILASAFQTNIAGLGPSISSSSIDLALSTLNLERGPESAILRRAAVVLLLDLVKALDAAKEDGINLGFGFSYYTPPDFNNDPQRHPNEGIIGNIPVILRVLTFVESSEPDPIVRGHIRVLIESLEAWLEKSLLWGVRTREDIEEQPKFVLGDRLAGLDIHPRLERDEDGKPAMKGPRIEEIE</sequence>
<dbReference type="SUPFAM" id="SSF48371">
    <property type="entry name" value="ARM repeat"/>
    <property type="match status" value="1"/>
</dbReference>
<protein>
    <recommendedName>
        <fullName evidence="7">RNA polymerase II assembly factor Rtp1 C-terminal domain-containing protein</fullName>
    </recommendedName>
</protein>
<reference evidence="5 6" key="1">
    <citation type="submission" date="2017-10" db="EMBL/GenBank/DDBJ databases">
        <title>Comparative genomics in systemic dimorphic fungi from Ajellomycetaceae.</title>
        <authorList>
            <person name="Munoz J.F."/>
            <person name="Mcewen J.G."/>
            <person name="Clay O.K."/>
            <person name="Cuomo C.A."/>
        </authorList>
    </citation>
    <scope>NUCLEOTIDE SEQUENCE [LARGE SCALE GENOMIC DNA]</scope>
    <source>
        <strain evidence="5 6">UAMH5409</strain>
    </source>
</reference>
<dbReference type="EMBL" id="PDNB01000277">
    <property type="protein sequence ID" value="PGG96531.1"/>
    <property type="molecule type" value="Genomic_DNA"/>
</dbReference>
<dbReference type="Proteomes" id="UP000223968">
    <property type="component" value="Unassembled WGS sequence"/>
</dbReference>
<dbReference type="InterPro" id="IPR019414">
    <property type="entry name" value="Rtp1_C2"/>
</dbReference>
<evidence type="ECO:0000259" key="3">
    <source>
        <dbReference type="Pfam" id="PF10304"/>
    </source>
</evidence>
<dbReference type="OrthoDB" id="39591at2759"/>
<organism evidence="5 6">
    <name type="scientific">Helicocarpus griseus UAMH5409</name>
    <dbReference type="NCBI Taxonomy" id="1447875"/>
    <lineage>
        <taxon>Eukaryota</taxon>
        <taxon>Fungi</taxon>
        <taxon>Dikarya</taxon>
        <taxon>Ascomycota</taxon>
        <taxon>Pezizomycotina</taxon>
        <taxon>Eurotiomycetes</taxon>
        <taxon>Eurotiomycetidae</taxon>
        <taxon>Onygenales</taxon>
        <taxon>Ajellomycetaceae</taxon>
        <taxon>Helicocarpus</taxon>
    </lineage>
</organism>
<evidence type="ECO:0000259" key="4">
    <source>
        <dbReference type="Pfam" id="PF10363"/>
    </source>
</evidence>
<dbReference type="Pfam" id="PF10363">
    <property type="entry name" value="RTP1_C1"/>
    <property type="match status" value="1"/>
</dbReference>